<gene>
    <name evidence="3" type="ORF">O159_07930</name>
</gene>
<evidence type="ECO:0000313" key="4">
    <source>
        <dbReference type="Proteomes" id="UP000016743"/>
    </source>
</evidence>
<dbReference type="GO" id="GO:0004622">
    <property type="term" value="F:phosphatidylcholine lysophospholipase activity"/>
    <property type="evidence" value="ECO:0007669"/>
    <property type="project" value="TreeGrafter"/>
</dbReference>
<name>U3P3S6_LEIXC</name>
<sequence>MTHGTGGALALVGDSLTQGGDWAVLLPGEDARNFGVAGDTTDDLLARLDAVIDSRPDTLALLIGTNDLAWRRSAEHVVRNTETILVTLRKELPEARVLMQSVLPRGHDFAEQIRDINRHLWQFAPTVHAGWLDLWPALALEDGELNPAFSEDRLHLNDEGYRAWAGELVPGLERLRQLPPSSRAISPSPTSAAPPKPTPPDPAAPKPRMFSPVSPAMSSLS</sequence>
<evidence type="ECO:0000256" key="1">
    <source>
        <dbReference type="SAM" id="MobiDB-lite"/>
    </source>
</evidence>
<dbReference type="eggNOG" id="COG2755">
    <property type="taxonomic scope" value="Bacteria"/>
</dbReference>
<evidence type="ECO:0000313" key="3">
    <source>
        <dbReference type="EMBL" id="AGW40950.1"/>
    </source>
</evidence>
<reference evidence="3 4" key="1">
    <citation type="journal article" date="2013" name="Genome Announc.">
        <title>Complete Genome Sequence of Leifsonia xyli subsp. cynodontis Strain DSM46306, a Gram-Positive Bacterial Pathogen of Grasses.</title>
        <authorList>
            <person name="Monteiro-Vitorello C.B."/>
            <person name="Zerillo M.M."/>
            <person name="Van Sluys M.A."/>
            <person name="Camargo L.E."/>
            <person name="Kitajima J.P."/>
        </authorList>
    </citation>
    <scope>NUCLEOTIDE SEQUENCE [LARGE SCALE GENOMIC DNA]</scope>
    <source>
        <strain evidence="3 4">DSM 46306</strain>
    </source>
</reference>
<dbReference type="HOGENOM" id="CLU_051989_6_3_11"/>
<dbReference type="Pfam" id="PF13472">
    <property type="entry name" value="Lipase_GDSL_2"/>
    <property type="match status" value="1"/>
</dbReference>
<keyword evidence="4" id="KW-1185">Reference proteome</keyword>
<protein>
    <recommendedName>
        <fullName evidence="2">SGNH hydrolase-type esterase domain-containing protein</fullName>
    </recommendedName>
</protein>
<dbReference type="InterPro" id="IPR036514">
    <property type="entry name" value="SGNH_hydro_sf"/>
</dbReference>
<dbReference type="KEGG" id="lxy:O159_07930"/>
<dbReference type="PATRIC" id="fig|1389489.3.peg.765"/>
<proteinExistence type="predicted"/>
<dbReference type="RefSeq" id="WP_021754378.1">
    <property type="nucleotide sequence ID" value="NC_022438.1"/>
</dbReference>
<dbReference type="InterPro" id="IPR013830">
    <property type="entry name" value="SGNH_hydro"/>
</dbReference>
<dbReference type="PANTHER" id="PTHR30383:SF5">
    <property type="entry name" value="SGNH HYDROLASE-TYPE ESTERASE DOMAIN-CONTAINING PROTEIN"/>
    <property type="match status" value="1"/>
</dbReference>
<dbReference type="Gene3D" id="3.40.50.1110">
    <property type="entry name" value="SGNH hydrolase"/>
    <property type="match status" value="1"/>
</dbReference>
<dbReference type="AlphaFoldDB" id="U3P3S6"/>
<feature type="compositionally biased region" description="Low complexity" evidence="1">
    <location>
        <begin position="179"/>
        <end position="191"/>
    </location>
</feature>
<dbReference type="EMBL" id="CP006734">
    <property type="protein sequence ID" value="AGW40950.1"/>
    <property type="molecule type" value="Genomic_DNA"/>
</dbReference>
<dbReference type="InterPro" id="IPR051532">
    <property type="entry name" value="Ester_Hydrolysis_Enzymes"/>
</dbReference>
<dbReference type="Proteomes" id="UP000016743">
    <property type="component" value="Chromosome"/>
</dbReference>
<accession>U3P3S6</accession>
<organism evidence="3 4">
    <name type="scientific">Leifsonia xyli subsp. cynodontis DSM 46306</name>
    <dbReference type="NCBI Taxonomy" id="1389489"/>
    <lineage>
        <taxon>Bacteria</taxon>
        <taxon>Bacillati</taxon>
        <taxon>Actinomycetota</taxon>
        <taxon>Actinomycetes</taxon>
        <taxon>Micrococcales</taxon>
        <taxon>Microbacteriaceae</taxon>
        <taxon>Leifsonia</taxon>
    </lineage>
</organism>
<feature type="compositionally biased region" description="Pro residues" evidence="1">
    <location>
        <begin position="192"/>
        <end position="205"/>
    </location>
</feature>
<dbReference type="SUPFAM" id="SSF52266">
    <property type="entry name" value="SGNH hydrolase"/>
    <property type="match status" value="1"/>
</dbReference>
<feature type="region of interest" description="Disordered" evidence="1">
    <location>
        <begin position="177"/>
        <end position="221"/>
    </location>
</feature>
<evidence type="ECO:0000259" key="2">
    <source>
        <dbReference type="Pfam" id="PF13472"/>
    </source>
</evidence>
<dbReference type="CDD" id="cd01828">
    <property type="entry name" value="sialate_O-acetylesterase_like2"/>
    <property type="match status" value="1"/>
</dbReference>
<feature type="domain" description="SGNH hydrolase-type esterase" evidence="2">
    <location>
        <begin position="12"/>
        <end position="163"/>
    </location>
</feature>
<dbReference type="PANTHER" id="PTHR30383">
    <property type="entry name" value="THIOESTERASE 1/PROTEASE 1/LYSOPHOSPHOLIPASE L1"/>
    <property type="match status" value="1"/>
</dbReference>
<dbReference type="STRING" id="1389489.O159_07930"/>